<dbReference type="PRINTS" id="PR00110">
    <property type="entry name" value="ALPHAAMYLASE"/>
</dbReference>
<dbReference type="InterPro" id="IPR006046">
    <property type="entry name" value="Alpha_amylase"/>
</dbReference>
<sequence length="709" mass="76305">MKLTIQHFRKRFLSLLLALVLTASVFTVPTAQAESLTDAPVTAAASTASSAPPESIRDGVILHAFDWNLSVIEENLQAIADAGYTAIQTSPIMGSASGTNWYFAYQPSNMIAGGNGNRYGDRDAFVSLTTAAEKLGIKVIVDVVANHMGSTANSDAPWNDSTHFHNVTSSVGYNDRFLLTQPNMISGLRDLNTHSTFVQDSFITYLKDMIDAGASGFRYDAIKHIELDDDAPSPASVAAGATNERYKDGKFASDFVKNVTGAAKAYFEEKGKENFQYGEVLQGGDPNNDRMAGYAKYIDLTASKYGHDVRSVLEVGDIGRLDKWADYAAEGLTADRLVPWVESHDTYNNEGESLSFSPKQIRQGWAMIAARKDASPLFFARNINADGTQRTSVRTAEYVSNSRPQWSHPEVVAVNKFHNAMAGRDENLVSLGNHAVMIERGTVADGGGAVLINTSTTDRVLGSVPVEFLKDGYYVNALNPSNVFTVSNGRISGTIPGNPAKQSNTDTSANPGLVVLIEQEEADAAILAALPNDDDVIAGNSFTGSQLRLRMSAVHVSNASYAINNGDAVSFAHDDIITVSANYNDPITITLVGKTSGGNWITKAFTYTRVEPGVVVAPPAEEPTHVNVYFSINGNADFEAWASTGVRAYTFNPELFGGWPGGALTRMKYNGADTHWYTIKMPRAAVGGIIFNNNNSGQQTDQPALPPPC</sequence>
<dbReference type="GO" id="GO:0005975">
    <property type="term" value="P:carbohydrate metabolic process"/>
    <property type="evidence" value="ECO:0007669"/>
    <property type="project" value="InterPro"/>
</dbReference>
<comment type="catalytic activity">
    <reaction evidence="6">
        <text>Endohydrolysis of (1-&gt;4)-alpha-D-glucosidic linkages in polysaccharides containing three or more (1-&gt;4)-alpha-linked D-glucose units.</text>
        <dbReference type="EC" id="3.2.1.1"/>
    </reaction>
</comment>
<feature type="domain" description="Glycosyl hydrolase family 13 catalytic" evidence="8">
    <location>
        <begin position="59"/>
        <end position="424"/>
    </location>
</feature>
<dbReference type="GO" id="GO:0043169">
    <property type="term" value="F:cation binding"/>
    <property type="evidence" value="ECO:0007669"/>
    <property type="project" value="InterPro"/>
</dbReference>
<keyword evidence="3 6" id="KW-0119">Carbohydrate metabolism</keyword>
<dbReference type="GO" id="GO:0004556">
    <property type="term" value="F:alpha-amylase activity"/>
    <property type="evidence" value="ECO:0007669"/>
    <property type="project" value="UniProtKB-UniRule"/>
</dbReference>
<feature type="chain" id="PRO_5017400398" description="Alpha-amylase" evidence="7">
    <location>
        <begin position="34"/>
        <end position="709"/>
    </location>
</feature>
<dbReference type="RefSeq" id="WP_119598455.1">
    <property type="nucleotide sequence ID" value="NZ_QXQA01000002.1"/>
</dbReference>
<dbReference type="PANTHER" id="PTHR43447">
    <property type="entry name" value="ALPHA-AMYLASE"/>
    <property type="match status" value="1"/>
</dbReference>
<comment type="similarity">
    <text evidence="1 5">Belongs to the glycosyl hydrolase 13 family.</text>
</comment>
<feature type="signal peptide" evidence="7">
    <location>
        <begin position="1"/>
        <end position="33"/>
    </location>
</feature>
<dbReference type="EMBL" id="QXQA01000002">
    <property type="protein sequence ID" value="RIX59623.1"/>
    <property type="molecule type" value="Genomic_DNA"/>
</dbReference>
<evidence type="ECO:0000259" key="8">
    <source>
        <dbReference type="SMART" id="SM00642"/>
    </source>
</evidence>
<reference evidence="9 10" key="1">
    <citation type="submission" date="2018-09" db="EMBL/GenBank/DDBJ databases">
        <title>Paenibacillus aracenensis nov. sp. isolated from a cave in southern Spain.</title>
        <authorList>
            <person name="Jurado V."/>
            <person name="Gutierrez-Patricio S."/>
            <person name="Gonzalez-Pimentel J.L."/>
            <person name="Miller A.Z."/>
            <person name="Laiz L."/>
            <person name="Saiz-Jimenez C."/>
        </authorList>
    </citation>
    <scope>NUCLEOTIDE SEQUENCE [LARGE SCALE GENOMIC DNA]</scope>
    <source>
        <strain evidence="9 10">DSM 22867</strain>
    </source>
</reference>
<evidence type="ECO:0000256" key="4">
    <source>
        <dbReference type="ARBA" id="ARBA00023295"/>
    </source>
</evidence>
<gene>
    <name evidence="9" type="ORF">D3P08_05670</name>
</gene>
<evidence type="ECO:0000313" key="10">
    <source>
        <dbReference type="Proteomes" id="UP000266482"/>
    </source>
</evidence>
<dbReference type="SMR" id="A0A3A1VM82"/>
<dbReference type="SUPFAM" id="SSF51445">
    <property type="entry name" value="(Trans)glycosidases"/>
    <property type="match status" value="1"/>
</dbReference>
<dbReference type="SMART" id="SM00642">
    <property type="entry name" value="Aamy"/>
    <property type="match status" value="1"/>
</dbReference>
<evidence type="ECO:0000256" key="2">
    <source>
        <dbReference type="ARBA" id="ARBA00022801"/>
    </source>
</evidence>
<dbReference type="InterPro" id="IPR017853">
    <property type="entry name" value="GH"/>
</dbReference>
<accession>A0A3A1VM82</accession>
<dbReference type="Gene3D" id="2.60.40.1180">
    <property type="entry name" value="Golgi alpha-mannosidase II"/>
    <property type="match status" value="1"/>
</dbReference>
<dbReference type="InterPro" id="IPR006047">
    <property type="entry name" value="GH13_cat_dom"/>
</dbReference>
<keyword evidence="7" id="KW-0732">Signal</keyword>
<dbReference type="Gene3D" id="3.20.20.80">
    <property type="entry name" value="Glycosidases"/>
    <property type="match status" value="1"/>
</dbReference>
<dbReference type="Gene3D" id="2.60.40.10">
    <property type="entry name" value="Immunoglobulins"/>
    <property type="match status" value="1"/>
</dbReference>
<dbReference type="InterPro" id="IPR013780">
    <property type="entry name" value="Glyco_hydro_b"/>
</dbReference>
<dbReference type="Proteomes" id="UP000266482">
    <property type="component" value="Unassembled WGS sequence"/>
</dbReference>
<keyword evidence="2 6" id="KW-0378">Hydrolase</keyword>
<comment type="caution">
    <text evidence="9">The sequence shown here is derived from an EMBL/GenBank/DDBJ whole genome shotgun (WGS) entry which is preliminary data.</text>
</comment>
<evidence type="ECO:0000256" key="1">
    <source>
        <dbReference type="ARBA" id="ARBA00008061"/>
    </source>
</evidence>
<name>A0A3A1VM82_9BACL</name>
<proteinExistence type="inferred from homology"/>
<keyword evidence="4 6" id="KW-0326">Glycosidase</keyword>
<dbReference type="Pfam" id="PF00128">
    <property type="entry name" value="Alpha-amylase"/>
    <property type="match status" value="1"/>
</dbReference>
<evidence type="ECO:0000313" key="9">
    <source>
        <dbReference type="EMBL" id="RIX59623.1"/>
    </source>
</evidence>
<evidence type="ECO:0000256" key="7">
    <source>
        <dbReference type="SAM" id="SignalP"/>
    </source>
</evidence>
<keyword evidence="10" id="KW-1185">Reference proteome</keyword>
<evidence type="ECO:0000256" key="6">
    <source>
        <dbReference type="RuleBase" id="RU361134"/>
    </source>
</evidence>
<protein>
    <recommendedName>
        <fullName evidence="6">Alpha-amylase</fullName>
        <ecNumber evidence="6">3.2.1.1</ecNumber>
    </recommendedName>
</protein>
<dbReference type="InterPro" id="IPR013783">
    <property type="entry name" value="Ig-like_fold"/>
</dbReference>
<dbReference type="EC" id="3.2.1.1" evidence="6"/>
<dbReference type="AlphaFoldDB" id="A0A3A1VM82"/>
<dbReference type="OrthoDB" id="8880998at2"/>
<organism evidence="9 10">
    <name type="scientific">Paenibacillus nanensis</name>
    <dbReference type="NCBI Taxonomy" id="393251"/>
    <lineage>
        <taxon>Bacteria</taxon>
        <taxon>Bacillati</taxon>
        <taxon>Bacillota</taxon>
        <taxon>Bacilli</taxon>
        <taxon>Bacillales</taxon>
        <taxon>Paenibacillaceae</taxon>
        <taxon>Paenibacillus</taxon>
    </lineage>
</organism>
<evidence type="ECO:0000256" key="5">
    <source>
        <dbReference type="RuleBase" id="RU003615"/>
    </source>
</evidence>
<evidence type="ECO:0000256" key="3">
    <source>
        <dbReference type="ARBA" id="ARBA00023277"/>
    </source>
</evidence>